<dbReference type="EMBL" id="MTBM01000001">
    <property type="protein sequence ID" value="OSI11471.1"/>
    <property type="molecule type" value="Genomic_DNA"/>
</dbReference>
<evidence type="ECO:0000259" key="1">
    <source>
        <dbReference type="SMART" id="SM00327"/>
    </source>
</evidence>
<evidence type="ECO:0000313" key="5">
    <source>
        <dbReference type="Proteomes" id="UP000215033"/>
    </source>
</evidence>
<accession>A0AB38DRV6</accession>
<protein>
    <submittedName>
        <fullName evidence="3">VWA domain protein interacting with AAA ATPase</fullName>
    </submittedName>
</protein>
<dbReference type="SMART" id="SM00327">
    <property type="entry name" value="VWA"/>
    <property type="match status" value="1"/>
</dbReference>
<dbReference type="Proteomes" id="UP000193466">
    <property type="component" value="Unassembled WGS sequence"/>
</dbReference>
<dbReference type="InterPro" id="IPR002035">
    <property type="entry name" value="VWF_A"/>
</dbReference>
<dbReference type="Gene3D" id="3.40.50.410">
    <property type="entry name" value="von Willebrand factor, type A domain"/>
    <property type="match status" value="1"/>
</dbReference>
<sequence length="477" mass="55345">MSLNSKLSEQIRWIKASLKTDYADLFKRYGSLNEQIQQRLVDWQHKIRLNLLQKNPFIVHENNLAKSKTGTFDQTLINDYQNFCQQIGRPSEKDFWQAELKKNEKVKKDQKSLLLKLFTDKWQQQLDHAKAQWYLEQLNQLRQEFLTGVKQDLDLIRQLAQQLEQFGLEAGLWLDNSIGNLSDQNIEEMKRWLNYLSQDKTAKQIAELLGKMRQIEQSEKIEQVKQTVYMNNPKVDINSREEIIGLRLSKDLEHVLPSELALMADEDTSVLFDLKFLESKLMCFELQGIIYEDAPVEITVEQTTKDDETLGPMILCIDTSGSMQGLPENIAKAMALFLGIKAKSQNRSCFIINFSTKIESFEITDTTGISKLIEFLQKSFHGGTDAAPALNYALEMMGQDNYKKADLLMISDFIMSSLSEDVLDAIALQRKEGNQFNSLVIGNTFMYERLKTHFDHEWIFNPHEQKIHELTYFTQNL</sequence>
<dbReference type="PANTHER" id="PTHR36846">
    <property type="entry name" value="PROTEIN VIAA"/>
    <property type="match status" value="1"/>
</dbReference>
<evidence type="ECO:0000313" key="2">
    <source>
        <dbReference type="EMBL" id="OSI11471.1"/>
    </source>
</evidence>
<evidence type="ECO:0000313" key="3">
    <source>
        <dbReference type="EMBL" id="SNU79979.1"/>
    </source>
</evidence>
<dbReference type="AlphaFoldDB" id="A0AB38DRV6"/>
<reference evidence="3 5" key="2">
    <citation type="submission" date="2017-06" db="EMBL/GenBank/DDBJ databases">
        <authorList>
            <consortium name="Pathogen Informatics"/>
        </authorList>
    </citation>
    <scope>NUCLEOTIDE SEQUENCE [LARGE SCALE GENOMIC DNA]</scope>
    <source>
        <strain evidence="3 5">NCTC12230</strain>
    </source>
</reference>
<keyword evidence="4" id="KW-1185">Reference proteome</keyword>
<proteinExistence type="predicted"/>
<dbReference type="KEGG" id="nzo:SAMEA4504057_1487"/>
<dbReference type="Pfam" id="PF13519">
    <property type="entry name" value="VWA_2"/>
    <property type="match status" value="1"/>
</dbReference>
<dbReference type="Proteomes" id="UP000215033">
    <property type="component" value="Chromosome 1"/>
</dbReference>
<dbReference type="SUPFAM" id="SSF53300">
    <property type="entry name" value="vWA-like"/>
    <property type="match status" value="1"/>
</dbReference>
<reference evidence="2 4" key="1">
    <citation type="submission" date="2017-01" db="EMBL/GenBank/DDBJ databases">
        <authorList>
            <person name="Wolfgang W.J."/>
            <person name="Cole J."/>
            <person name="Wroblewski D."/>
            <person name="Mcginnis J."/>
            <person name="Musser K.A."/>
        </authorList>
    </citation>
    <scope>NUCLEOTIDE SEQUENCE [LARGE SCALE GENOMIC DNA]</scope>
    <source>
        <strain evidence="2 4">DSM 21643</strain>
    </source>
</reference>
<dbReference type="InterPro" id="IPR036465">
    <property type="entry name" value="vWFA_dom_sf"/>
</dbReference>
<dbReference type="GO" id="GO:0005829">
    <property type="term" value="C:cytosol"/>
    <property type="evidence" value="ECO:0007669"/>
    <property type="project" value="TreeGrafter"/>
</dbReference>
<evidence type="ECO:0000313" key="4">
    <source>
        <dbReference type="Proteomes" id="UP000193466"/>
    </source>
</evidence>
<organism evidence="3 5">
    <name type="scientific">Neisseria zoodegmatis</name>
    <dbReference type="NCBI Taxonomy" id="326523"/>
    <lineage>
        <taxon>Bacteria</taxon>
        <taxon>Pseudomonadati</taxon>
        <taxon>Pseudomonadota</taxon>
        <taxon>Betaproteobacteria</taxon>
        <taxon>Neisseriales</taxon>
        <taxon>Neisseriaceae</taxon>
        <taxon>Neisseria</taxon>
    </lineage>
</organism>
<feature type="domain" description="VWFA" evidence="1">
    <location>
        <begin position="310"/>
        <end position="476"/>
    </location>
</feature>
<name>A0AB38DRV6_9NEIS</name>
<dbReference type="EMBL" id="LT906434">
    <property type="protein sequence ID" value="SNU79979.1"/>
    <property type="molecule type" value="Genomic_DNA"/>
</dbReference>
<dbReference type="RefSeq" id="WP_085362524.1">
    <property type="nucleotide sequence ID" value="NZ_LT906434.1"/>
</dbReference>
<gene>
    <name evidence="3" type="primary">viaA</name>
    <name evidence="2" type="ORF">BWD10_00430</name>
    <name evidence="3" type="ORF">SAMEA4504057_01487</name>
</gene>
<dbReference type="PANTHER" id="PTHR36846:SF1">
    <property type="entry name" value="PROTEIN VIAA"/>
    <property type="match status" value="1"/>
</dbReference>